<keyword evidence="8 13" id="KW-0067">ATP-binding</keyword>
<dbReference type="GO" id="GO:0003677">
    <property type="term" value="F:DNA binding"/>
    <property type="evidence" value="ECO:0007669"/>
    <property type="project" value="UniProtKB-KW"/>
</dbReference>
<dbReference type="OrthoDB" id="9802808at2"/>
<dbReference type="GO" id="GO:0003918">
    <property type="term" value="F:DNA topoisomerase type II (double strand cut, ATP-hydrolyzing) activity"/>
    <property type="evidence" value="ECO:0007669"/>
    <property type="project" value="UniProtKB-UniRule"/>
</dbReference>
<feature type="site" description="Interaction with DNA" evidence="13">
    <location>
        <position position="456"/>
    </location>
</feature>
<keyword evidence="12 13" id="KW-0413">Isomerase</keyword>
<feature type="binding site" evidence="13">
    <location>
        <position position="505"/>
    </location>
    <ligand>
        <name>Mg(2+)</name>
        <dbReference type="ChEBI" id="CHEBI:18420"/>
        <label>1</label>
        <note>catalytic</note>
    </ligand>
</feature>
<evidence type="ECO:0000313" key="16">
    <source>
        <dbReference type="Proteomes" id="UP000296201"/>
    </source>
</evidence>
<dbReference type="HAMAP" id="MF_01898">
    <property type="entry name" value="GyrB"/>
    <property type="match status" value="1"/>
</dbReference>
<keyword evidence="16" id="KW-1185">Reference proteome</keyword>
<evidence type="ECO:0000256" key="8">
    <source>
        <dbReference type="ARBA" id="ARBA00022840"/>
    </source>
</evidence>
<dbReference type="PRINTS" id="PR00418">
    <property type="entry name" value="TPI2FAMILY"/>
</dbReference>
<dbReference type="CDD" id="cd00822">
    <property type="entry name" value="TopoII_Trans_DNA_gyrase"/>
    <property type="match status" value="1"/>
</dbReference>
<dbReference type="NCBIfam" id="NF004189">
    <property type="entry name" value="PRK05644.1"/>
    <property type="match status" value="1"/>
</dbReference>
<protein>
    <recommendedName>
        <fullName evidence="4 13">DNA gyrase subunit B</fullName>
        <ecNumber evidence="3 13">5.6.2.2</ecNumber>
    </recommendedName>
</protein>
<name>A0A4P7NWY4_9GAMM</name>
<comment type="function">
    <text evidence="13">A type II topoisomerase that negatively supercoils closed circular double-stranded (ds) DNA in an ATP-dependent manner to modulate DNA topology and maintain chromosomes in an underwound state. Negative supercoiling favors strand separation, and DNA replication, transcription, recombination and repair, all of which involve strand separation. Also able to catalyze the interconversion of other topological isomers of dsDNA rings, including catenanes and knotted rings. Type II topoisomerases break and join 2 DNA strands simultaneously in an ATP-dependent manner.</text>
</comment>
<comment type="similarity">
    <text evidence="2 13">Belongs to the type II topoisomerase GyrB family.</text>
</comment>
<dbReference type="GO" id="GO:0005694">
    <property type="term" value="C:chromosome"/>
    <property type="evidence" value="ECO:0007669"/>
    <property type="project" value="InterPro"/>
</dbReference>
<dbReference type="InterPro" id="IPR002288">
    <property type="entry name" value="DNA_gyrase_B_C"/>
</dbReference>
<comment type="subunit">
    <text evidence="13">Heterotetramer, composed of two GyrA and two GyrB chains. In the heterotetramer, GyrA contains the active site tyrosine that forms a transient covalent intermediate with DNA, while GyrB binds cofactors and catalyzes ATP hydrolysis.</text>
</comment>
<evidence type="ECO:0000256" key="1">
    <source>
        <dbReference type="ARBA" id="ARBA00000185"/>
    </source>
</evidence>
<dbReference type="Gene3D" id="3.30.230.10">
    <property type="match status" value="1"/>
</dbReference>
<dbReference type="GO" id="GO:0005737">
    <property type="term" value="C:cytoplasm"/>
    <property type="evidence" value="ECO:0007669"/>
    <property type="project" value="UniProtKB-SubCell"/>
</dbReference>
<dbReference type="InterPro" id="IPR018522">
    <property type="entry name" value="TopoIIA_CS"/>
</dbReference>
<dbReference type="RefSeq" id="WP_135794753.1">
    <property type="nucleotide sequence ID" value="NZ_CP032096.1"/>
</dbReference>
<reference evidence="15 16" key="1">
    <citation type="submission" date="2018-08" db="EMBL/GenBank/DDBJ databases">
        <title>Horizontal acquisition of hydrogen conversion ability and other habitat adaptations in Hydrogenovibrio crunogenus strains.</title>
        <authorList>
            <person name="Gonnella G."/>
            <person name="Adam N."/>
            <person name="Perner M."/>
        </authorList>
    </citation>
    <scope>NUCLEOTIDE SEQUENCE [LARGE SCALE GENOMIC DNA]</scope>
    <source>
        <strain evidence="15 16">SP-41</strain>
    </source>
</reference>
<dbReference type="PROSITE" id="PS50880">
    <property type="entry name" value="TOPRIM"/>
    <property type="match status" value="1"/>
</dbReference>
<keyword evidence="7 13" id="KW-0547">Nucleotide-binding</keyword>
<comment type="cofactor">
    <cofactor evidence="13">
        <name>Mg(2+)</name>
        <dbReference type="ChEBI" id="CHEBI:18420"/>
    </cofactor>
    <cofactor evidence="13">
        <name>Mn(2+)</name>
        <dbReference type="ChEBI" id="CHEBI:29035"/>
    </cofactor>
    <cofactor evidence="13">
        <name>Ca(2+)</name>
        <dbReference type="ChEBI" id="CHEBI:29108"/>
    </cofactor>
    <text evidence="13">Binds two Mg(2+) per subunit. The magnesium ions form salt bridges with both the protein and the DNA. Can also accept other divalent metal cations, such as Mn(2+) or Ca(2+).</text>
</comment>
<dbReference type="Pfam" id="PF00986">
    <property type="entry name" value="DNA_gyraseB_C"/>
    <property type="match status" value="1"/>
</dbReference>
<dbReference type="GO" id="GO:0046872">
    <property type="term" value="F:metal ion binding"/>
    <property type="evidence" value="ECO:0007669"/>
    <property type="project" value="UniProtKB-KW"/>
</dbReference>
<dbReference type="InterPro" id="IPR011557">
    <property type="entry name" value="GyrB"/>
</dbReference>
<proteinExistence type="inferred from homology"/>
<dbReference type="InterPro" id="IPR049353">
    <property type="entry name" value="GyrB_hook"/>
</dbReference>
<dbReference type="Proteomes" id="UP000296201">
    <property type="component" value="Chromosome"/>
</dbReference>
<dbReference type="PROSITE" id="PS00177">
    <property type="entry name" value="TOPOISOMERASE_II"/>
    <property type="match status" value="1"/>
</dbReference>
<dbReference type="InterPro" id="IPR013760">
    <property type="entry name" value="Topo_IIA-like_dom_sf"/>
</dbReference>
<keyword evidence="10 13" id="KW-0799">Topoisomerase</keyword>
<evidence type="ECO:0000256" key="3">
    <source>
        <dbReference type="ARBA" id="ARBA00012895"/>
    </source>
</evidence>
<accession>A0A4P7NWY4</accession>
<dbReference type="FunFam" id="3.30.565.10:FF:000002">
    <property type="entry name" value="DNA gyrase subunit B"/>
    <property type="match status" value="1"/>
</dbReference>
<keyword evidence="11" id="KW-0238">DNA-binding</keyword>
<evidence type="ECO:0000256" key="11">
    <source>
        <dbReference type="ARBA" id="ARBA00023125"/>
    </source>
</evidence>
<gene>
    <name evidence="13 15" type="primary">gyrB</name>
    <name evidence="15" type="ORF">GHNINEIG_00013</name>
</gene>
<dbReference type="GO" id="GO:0006265">
    <property type="term" value="P:DNA topological change"/>
    <property type="evidence" value="ECO:0007669"/>
    <property type="project" value="UniProtKB-UniRule"/>
</dbReference>
<evidence type="ECO:0000313" key="15">
    <source>
        <dbReference type="EMBL" id="QBZ81989.1"/>
    </source>
</evidence>
<dbReference type="SUPFAM" id="SSF54211">
    <property type="entry name" value="Ribosomal protein S5 domain 2-like"/>
    <property type="match status" value="1"/>
</dbReference>
<dbReference type="CDD" id="cd03366">
    <property type="entry name" value="TOPRIM_TopoIIA_GyrB"/>
    <property type="match status" value="1"/>
</dbReference>
<comment type="subcellular location">
    <subcellularLocation>
        <location evidence="13">Cytoplasm</location>
    </subcellularLocation>
</comment>
<dbReference type="SUPFAM" id="SSF56719">
    <property type="entry name" value="Type II DNA topoisomerase"/>
    <property type="match status" value="1"/>
</dbReference>
<dbReference type="Gene3D" id="3.30.565.10">
    <property type="entry name" value="Histidine kinase-like ATPase, C-terminal domain"/>
    <property type="match status" value="1"/>
</dbReference>
<dbReference type="InterPro" id="IPR003594">
    <property type="entry name" value="HATPase_dom"/>
</dbReference>
<dbReference type="NCBIfam" id="NF011501">
    <property type="entry name" value="PRK14939.1"/>
    <property type="match status" value="1"/>
</dbReference>
<evidence type="ECO:0000256" key="6">
    <source>
        <dbReference type="ARBA" id="ARBA00022723"/>
    </source>
</evidence>
<dbReference type="SUPFAM" id="SSF55874">
    <property type="entry name" value="ATPase domain of HSP90 chaperone/DNA topoisomerase II/histidine kinase"/>
    <property type="match status" value="1"/>
</dbReference>
<dbReference type="InterPro" id="IPR001241">
    <property type="entry name" value="Topo_IIA"/>
</dbReference>
<feature type="site" description="Interaction with DNA" evidence="13">
    <location>
        <position position="459"/>
    </location>
</feature>
<evidence type="ECO:0000256" key="4">
    <source>
        <dbReference type="ARBA" id="ARBA00019166"/>
    </source>
</evidence>
<keyword evidence="6 13" id="KW-0479">Metal-binding</keyword>
<dbReference type="InterPro" id="IPR006171">
    <property type="entry name" value="TOPRIM_dom"/>
</dbReference>
<dbReference type="EC" id="5.6.2.2" evidence="3 13"/>
<evidence type="ECO:0000256" key="7">
    <source>
        <dbReference type="ARBA" id="ARBA00022741"/>
    </source>
</evidence>
<evidence type="ECO:0000256" key="2">
    <source>
        <dbReference type="ARBA" id="ARBA00010708"/>
    </source>
</evidence>
<feature type="binding site" evidence="13">
    <location>
        <position position="505"/>
    </location>
    <ligand>
        <name>Mg(2+)</name>
        <dbReference type="ChEBI" id="CHEBI:18420"/>
        <label>2</label>
    </ligand>
</feature>
<dbReference type="Pfam" id="PF21249">
    <property type="entry name" value="GyrB_hook"/>
    <property type="match status" value="1"/>
</dbReference>
<evidence type="ECO:0000256" key="12">
    <source>
        <dbReference type="ARBA" id="ARBA00023235"/>
    </source>
</evidence>
<dbReference type="InterPro" id="IPR041423">
    <property type="entry name" value="GyrB_insert"/>
</dbReference>
<dbReference type="GO" id="GO:0005524">
    <property type="term" value="F:ATP binding"/>
    <property type="evidence" value="ECO:0007669"/>
    <property type="project" value="UniProtKB-UniRule"/>
</dbReference>
<feature type="binding site" evidence="13">
    <location>
        <position position="507"/>
    </location>
    <ligand>
        <name>Mg(2+)</name>
        <dbReference type="ChEBI" id="CHEBI:18420"/>
        <label>2</label>
    </ligand>
</feature>
<dbReference type="InterPro" id="IPR020568">
    <property type="entry name" value="Ribosomal_Su5_D2-typ_SF"/>
</dbReference>
<evidence type="ECO:0000259" key="14">
    <source>
        <dbReference type="PROSITE" id="PS50880"/>
    </source>
</evidence>
<dbReference type="InterPro" id="IPR034160">
    <property type="entry name" value="TOPRIM_GyrB"/>
</dbReference>
<comment type="miscellaneous">
    <text evidence="13">Few gyrases are as efficient as E.coli at forming negative supercoils. Not all organisms have 2 type II topoisomerases; in organisms with a single type II topoisomerase this enzyme also has to decatenate newly replicated chromosomes.</text>
</comment>
<dbReference type="SMART" id="SM00387">
    <property type="entry name" value="HATPase_c"/>
    <property type="match status" value="1"/>
</dbReference>
<dbReference type="PRINTS" id="PR01159">
    <property type="entry name" value="DNAGYRASEB"/>
</dbReference>
<sequence length="813" mass="90983">MTQEAENPIQPEYDSSSIKVLKGLDAVRKRPGMYIGDTDDGTGLHHMVFEVVDNGIDEALAGHCDKVIVTIHTDGSVSVSDNGRGIPVGLHEEEGVSAAEVIMTVLHAGGKFDDNSYKVSGGLHGVGVSVVNALSEELHLTIKREGQIWKQTYRHGVPDEPLKAVADTDETGTEIRFLPSKETFTQTEFSFDYLLKRLRELSFLNSGVHIELLDKRDDRHEVFEFEGGIRAFVDYINVNKTPINQEAFYFSTVKDDITVEVAMQWSEAYQESIFCFTNNIPQRDGGTHLSGFRAALTRTLNQYAEKEGLTKKYKMSVSGDDAREGLAAVISVKVPDPKFSSQTKDKLVSSEVKSAVETAMNEKLAEYLLENPKDAQSVFAKIVDAARAREAARKAREMTRRKGALDIAGLPGKLADCQEKDPALSELYLVEGDSAGGSAKQGRDRRTQAILPLKGKILNVEKARFDKMLASAEVGTLITALGCGIGHEEYNPDKLRYHRIIIMTDADVDGSHIRTLLLTFFYRQMPELIERGYIYIAQPPLYKVKKGKQEAYLKDDAELENYLLQSALDQAALWTSKDTPAIQGVALETLAKSFLQTNRIIDRLARRFSKTFLELMLDLSPIHVETLNDYDACEKWITDGLPRLKAIGEIQKVEYQLQVEPALQGETQFQIRLQQREHGTLTSQIYDEDFFAAAEYDHIAKVAKQLKGLLSETAYIQRGEKQENVSSFKEAMDWLLSEAKRGQSIQRYKGLGEMNPEQLWETTMNAEARRLLQVTISDAIAADQVFTTLMGDEVEPRRNFIESNALKAENIDV</sequence>
<dbReference type="Pfam" id="PF18053">
    <property type="entry name" value="GyrB_insert"/>
    <property type="match status" value="1"/>
</dbReference>
<evidence type="ECO:0000256" key="5">
    <source>
        <dbReference type="ARBA" id="ARBA00022490"/>
    </source>
</evidence>
<dbReference type="InterPro" id="IPR000565">
    <property type="entry name" value="Topo_IIA_B"/>
</dbReference>
<dbReference type="InterPro" id="IPR036890">
    <property type="entry name" value="HATPase_C_sf"/>
</dbReference>
<dbReference type="AlphaFoldDB" id="A0A4P7NWY4"/>
<keyword evidence="5 13" id="KW-0963">Cytoplasm</keyword>
<dbReference type="InterPro" id="IPR014721">
    <property type="entry name" value="Ribsml_uS5_D2-typ_fold_subgr"/>
</dbReference>
<dbReference type="EMBL" id="CP032096">
    <property type="protein sequence ID" value="QBZ81989.1"/>
    <property type="molecule type" value="Genomic_DNA"/>
</dbReference>
<comment type="catalytic activity">
    <reaction evidence="1 13">
        <text>ATP-dependent breakage, passage and rejoining of double-stranded DNA.</text>
        <dbReference type="EC" id="5.6.2.2"/>
    </reaction>
</comment>
<dbReference type="PANTHER" id="PTHR45866:SF1">
    <property type="entry name" value="DNA GYRASE SUBUNIT B, MITOCHONDRIAL"/>
    <property type="match status" value="1"/>
</dbReference>
<dbReference type="PANTHER" id="PTHR45866">
    <property type="entry name" value="DNA GYRASE/TOPOISOMERASE SUBUNIT B"/>
    <property type="match status" value="1"/>
</dbReference>
<feature type="binding site" evidence="13">
    <location>
        <position position="431"/>
    </location>
    <ligand>
        <name>Mg(2+)</name>
        <dbReference type="ChEBI" id="CHEBI:18420"/>
        <label>1</label>
        <note>catalytic</note>
    </ligand>
</feature>
<dbReference type="Pfam" id="PF02518">
    <property type="entry name" value="HATPase_c"/>
    <property type="match status" value="1"/>
</dbReference>
<dbReference type="Gene3D" id="3.10.20.690">
    <property type="match status" value="1"/>
</dbReference>
<dbReference type="FunFam" id="3.40.50.670:FF:000004">
    <property type="entry name" value="DNA gyrase subunit B"/>
    <property type="match status" value="1"/>
</dbReference>
<dbReference type="GO" id="GO:0006261">
    <property type="term" value="P:DNA-templated DNA replication"/>
    <property type="evidence" value="ECO:0007669"/>
    <property type="project" value="UniProtKB-UniRule"/>
</dbReference>
<dbReference type="Pfam" id="PF01751">
    <property type="entry name" value="Toprim"/>
    <property type="match status" value="1"/>
</dbReference>
<dbReference type="NCBIfam" id="TIGR01059">
    <property type="entry name" value="gyrB"/>
    <property type="match status" value="1"/>
</dbReference>
<dbReference type="FunFam" id="3.40.50.670:FF:000005">
    <property type="entry name" value="DNA gyrase subunit B"/>
    <property type="match status" value="1"/>
</dbReference>
<organism evidence="15 16">
    <name type="scientific">Hydrogenovibrio crunogenus</name>
    <dbReference type="NCBI Taxonomy" id="39765"/>
    <lineage>
        <taxon>Bacteria</taxon>
        <taxon>Pseudomonadati</taxon>
        <taxon>Pseudomonadota</taxon>
        <taxon>Gammaproteobacteria</taxon>
        <taxon>Thiotrichales</taxon>
        <taxon>Piscirickettsiaceae</taxon>
        <taxon>Hydrogenovibrio</taxon>
    </lineage>
</organism>
<dbReference type="FunFam" id="3.30.230.10:FF:000005">
    <property type="entry name" value="DNA gyrase subunit B"/>
    <property type="match status" value="1"/>
</dbReference>
<evidence type="ECO:0000256" key="13">
    <source>
        <dbReference type="HAMAP-Rule" id="MF_01898"/>
    </source>
</evidence>
<evidence type="ECO:0000256" key="10">
    <source>
        <dbReference type="ARBA" id="ARBA00023029"/>
    </source>
</evidence>
<evidence type="ECO:0000256" key="9">
    <source>
        <dbReference type="ARBA" id="ARBA00022842"/>
    </source>
</evidence>
<dbReference type="Pfam" id="PF00204">
    <property type="entry name" value="DNA_gyraseB"/>
    <property type="match status" value="1"/>
</dbReference>
<dbReference type="InterPro" id="IPR013759">
    <property type="entry name" value="Topo_IIA_B_C"/>
</dbReference>
<dbReference type="InterPro" id="IPR013506">
    <property type="entry name" value="Topo_IIA_bsu_dom2"/>
</dbReference>
<dbReference type="Gene3D" id="3.40.50.670">
    <property type="match status" value="2"/>
</dbReference>
<dbReference type="CDD" id="cd16928">
    <property type="entry name" value="HATPase_GyrB-like"/>
    <property type="match status" value="1"/>
</dbReference>
<feature type="domain" description="Toprim" evidence="14">
    <location>
        <begin position="425"/>
        <end position="540"/>
    </location>
</feature>
<dbReference type="SMART" id="SM00433">
    <property type="entry name" value="TOP2c"/>
    <property type="match status" value="1"/>
</dbReference>
<keyword evidence="9 13" id="KW-0460">Magnesium</keyword>